<sequence>MSDSTSQKKRMEDALERRFAAAKAELQQQQNRSSKRPRREDRTPSSGLNGGIQKSLPDKIVKPPAYKSHKKDEEETSPAYAGLAHSVDQNLLRSSIKMSDGKRSVVDSLMHELLQKGDFAQKYLQGSRSVKIDHSILLDNYVPPRGLSSIVRSKDSQSESKRSLKHMSMKQLKKAGALELPKEMRRYEAFLPMHEMWKDFMKQLLRPIGNAQLAQYIFDADLHGAIMIVADCKMAVYNGVTGIMIRETGETFGIITADDKFRVVPKKLSVFILQVEGWKVTLHGDKLINRKLNP</sequence>
<evidence type="ECO:0000256" key="1">
    <source>
        <dbReference type="ARBA" id="ARBA00004123"/>
    </source>
</evidence>
<dbReference type="PANTHER" id="PTHR13348:SF0">
    <property type="entry name" value="RIBONUCLEASE P PROTEIN SUBUNIT P29"/>
    <property type="match status" value="1"/>
</dbReference>
<feature type="compositionally biased region" description="Basic and acidic residues" evidence="3">
    <location>
        <begin position="9"/>
        <end position="19"/>
    </location>
</feature>
<proteinExistence type="inferred from homology"/>
<dbReference type="GO" id="GO:0005634">
    <property type="term" value="C:nucleus"/>
    <property type="evidence" value="ECO:0007669"/>
    <property type="project" value="UniProtKB-SubCell"/>
</dbReference>
<dbReference type="SUPFAM" id="SSF101744">
    <property type="entry name" value="Rof/RNase P subunit-like"/>
    <property type="match status" value="1"/>
</dbReference>
<dbReference type="Gramene" id="Kaladp0610s0009.1.v1.1">
    <property type="protein sequence ID" value="Kaladp0610s0009.1.v1.1"/>
    <property type="gene ID" value="Kaladp0610s0009.v1.1"/>
</dbReference>
<dbReference type="PANTHER" id="PTHR13348">
    <property type="entry name" value="RIBONUCLEASE P SUBUNIT P29"/>
    <property type="match status" value="1"/>
</dbReference>
<dbReference type="Pfam" id="PF01868">
    <property type="entry name" value="RNase_P-MRP_p29"/>
    <property type="match status" value="1"/>
</dbReference>
<reference evidence="4" key="1">
    <citation type="submission" date="2021-01" db="UniProtKB">
        <authorList>
            <consortium name="EnsemblPlants"/>
        </authorList>
    </citation>
    <scope>IDENTIFICATION</scope>
</reference>
<protein>
    <submittedName>
        <fullName evidence="4">Uncharacterized protein</fullName>
    </submittedName>
</protein>
<accession>A0A7N0VCP9</accession>
<dbReference type="GO" id="GO:0001682">
    <property type="term" value="P:tRNA 5'-leader removal"/>
    <property type="evidence" value="ECO:0007669"/>
    <property type="project" value="InterPro"/>
</dbReference>
<dbReference type="GO" id="GO:0033204">
    <property type="term" value="F:ribonuclease P RNA binding"/>
    <property type="evidence" value="ECO:0007669"/>
    <property type="project" value="InterPro"/>
</dbReference>
<dbReference type="InterPro" id="IPR002730">
    <property type="entry name" value="Rpp29/RNP1"/>
</dbReference>
<comment type="similarity">
    <text evidence="2">Belongs to the eukaryotic/archaeal RNase P protein component 1 family.</text>
</comment>
<evidence type="ECO:0000313" key="4">
    <source>
        <dbReference type="EnsemblPlants" id="Kaladp0610s0009.1.v1.1"/>
    </source>
</evidence>
<evidence type="ECO:0000256" key="2">
    <source>
        <dbReference type="ARBA" id="ARBA00006181"/>
    </source>
</evidence>
<keyword evidence="5" id="KW-1185">Reference proteome</keyword>
<comment type="subcellular location">
    <subcellularLocation>
        <location evidence="1">Nucleus</location>
    </subcellularLocation>
</comment>
<dbReference type="InterPro" id="IPR016848">
    <property type="entry name" value="RNase_P/MRP_Rpp29-subunit"/>
</dbReference>
<dbReference type="Proteomes" id="UP000594263">
    <property type="component" value="Unplaced"/>
</dbReference>
<dbReference type="InterPro" id="IPR036980">
    <property type="entry name" value="RNase_P/MRP_Rpp29_sf"/>
</dbReference>
<dbReference type="GO" id="GO:0006364">
    <property type="term" value="P:rRNA processing"/>
    <property type="evidence" value="ECO:0007669"/>
    <property type="project" value="TreeGrafter"/>
</dbReference>
<name>A0A7N0VCP9_KALFE</name>
<dbReference type="Gene3D" id="2.30.30.210">
    <property type="entry name" value="Ribonuclease P/MRP, subunit p29"/>
    <property type="match status" value="1"/>
</dbReference>
<dbReference type="EnsemblPlants" id="Kaladp0610s0009.1.v1.1">
    <property type="protein sequence ID" value="Kaladp0610s0009.1.v1.1"/>
    <property type="gene ID" value="Kaladp0610s0009.v1.1"/>
</dbReference>
<dbReference type="AlphaFoldDB" id="A0A7N0VCP9"/>
<evidence type="ECO:0000313" key="5">
    <source>
        <dbReference type="Proteomes" id="UP000594263"/>
    </source>
</evidence>
<dbReference type="SMART" id="SM00538">
    <property type="entry name" value="POP4"/>
    <property type="match status" value="1"/>
</dbReference>
<organism evidence="4 5">
    <name type="scientific">Kalanchoe fedtschenkoi</name>
    <name type="common">Lavender scallops</name>
    <name type="synonym">South American air plant</name>
    <dbReference type="NCBI Taxonomy" id="63787"/>
    <lineage>
        <taxon>Eukaryota</taxon>
        <taxon>Viridiplantae</taxon>
        <taxon>Streptophyta</taxon>
        <taxon>Embryophyta</taxon>
        <taxon>Tracheophyta</taxon>
        <taxon>Spermatophyta</taxon>
        <taxon>Magnoliopsida</taxon>
        <taxon>eudicotyledons</taxon>
        <taxon>Gunneridae</taxon>
        <taxon>Pentapetalae</taxon>
        <taxon>Saxifragales</taxon>
        <taxon>Crassulaceae</taxon>
        <taxon>Kalanchoe</taxon>
    </lineage>
</organism>
<feature type="region of interest" description="Disordered" evidence="3">
    <location>
        <begin position="1"/>
        <end position="81"/>
    </location>
</feature>
<evidence type="ECO:0000256" key="3">
    <source>
        <dbReference type="SAM" id="MobiDB-lite"/>
    </source>
</evidence>
<dbReference type="GO" id="GO:0000172">
    <property type="term" value="C:ribonuclease MRP complex"/>
    <property type="evidence" value="ECO:0007669"/>
    <property type="project" value="InterPro"/>
</dbReference>
<dbReference type="InterPro" id="IPR023534">
    <property type="entry name" value="Rof/RNase_P-like"/>
</dbReference>
<dbReference type="GO" id="GO:0030677">
    <property type="term" value="C:ribonuclease P complex"/>
    <property type="evidence" value="ECO:0007669"/>
    <property type="project" value="InterPro"/>
</dbReference>
<dbReference type="OMA" id="DKPRCQT"/>